<dbReference type="RefSeq" id="WP_071114540.1">
    <property type="nucleotide sequence ID" value="NZ_MKCT01000072.1"/>
</dbReference>
<evidence type="ECO:0000313" key="2">
    <source>
        <dbReference type="EMBL" id="OHX16947.1"/>
    </source>
</evidence>
<feature type="chain" id="PRO_5045775756" evidence="1">
    <location>
        <begin position="27"/>
        <end position="235"/>
    </location>
</feature>
<accession>A0ABX3C7U4</accession>
<proteinExistence type="predicted"/>
<feature type="signal peptide" evidence="1">
    <location>
        <begin position="1"/>
        <end position="26"/>
    </location>
</feature>
<keyword evidence="1" id="KW-0732">Signal</keyword>
<evidence type="ECO:0000256" key="1">
    <source>
        <dbReference type="SAM" id="SignalP"/>
    </source>
</evidence>
<evidence type="ECO:0000313" key="3">
    <source>
        <dbReference type="Proteomes" id="UP000180280"/>
    </source>
</evidence>
<dbReference type="Proteomes" id="UP000180280">
    <property type="component" value="Unassembled WGS sequence"/>
</dbReference>
<organism evidence="2 3">
    <name type="scientific">Chromobacterium sphagni</name>
    <dbReference type="NCBI Taxonomy" id="1903179"/>
    <lineage>
        <taxon>Bacteria</taxon>
        <taxon>Pseudomonadati</taxon>
        <taxon>Pseudomonadota</taxon>
        <taxon>Betaproteobacteria</taxon>
        <taxon>Neisseriales</taxon>
        <taxon>Chromobacteriaceae</taxon>
        <taxon>Chromobacterium</taxon>
    </lineage>
</organism>
<reference evidence="2 3" key="1">
    <citation type="submission" date="2016-09" db="EMBL/GenBank/DDBJ databases">
        <title>Chromobacterium muskegensis sp. nov., an insecticidal bacterium isolated from Sphagnum bogs.</title>
        <authorList>
            <person name="Sparks M.E."/>
            <person name="Blackburn M.B."/>
            <person name="Gundersen-Rindal D.E."/>
            <person name="Mitchell A."/>
            <person name="Farrar R."/>
            <person name="Kuhar D."/>
        </authorList>
    </citation>
    <scope>NUCLEOTIDE SEQUENCE [LARGE SCALE GENOMIC DNA]</scope>
    <source>
        <strain evidence="2 3">14B-1</strain>
    </source>
</reference>
<name>A0ABX3C7U4_9NEIS</name>
<keyword evidence="3" id="KW-1185">Reference proteome</keyword>
<dbReference type="EMBL" id="MKCT01000072">
    <property type="protein sequence ID" value="OHX16947.1"/>
    <property type="molecule type" value="Genomic_DNA"/>
</dbReference>
<comment type="caution">
    <text evidence="2">The sequence shown here is derived from an EMBL/GenBank/DDBJ whole genome shotgun (WGS) entry which is preliminary data.</text>
</comment>
<gene>
    <name evidence="2" type="ORF">BI344_11790</name>
</gene>
<sequence length="235" mass="24421">MQSNSVIIAVLLSLATLAGGPAAAQAVPSAAAQQVAAQERDAAAAASRGLAQFARQTLQDFGGRLPEGFPLDVARAGDLAAARVGPGFPLYSVDPQKLLTGGDISQLMAPTGSWRFVIYLQQRPLGLVTVERVAGRWEAVAYGAAGLAKSLESLQAAYGNAARSNTRFVRVYQAQADFLEVTPAGGGKPRFAALNPAYQPLQRQAAGAGANGLLDSADFIESLRATVRSNLSNVR</sequence>
<protein>
    <submittedName>
        <fullName evidence="2">Uncharacterized protein</fullName>
    </submittedName>
</protein>